<accession>A0A016WAC7</accession>
<keyword evidence="2" id="KW-1185">Reference proteome</keyword>
<dbReference type="OrthoDB" id="5874584at2759"/>
<dbReference type="AlphaFoldDB" id="A0A016WAC7"/>
<gene>
    <name evidence="1" type="primary">Acey_s0854.g2699</name>
    <name evidence="1" type="ORF">Y032_0854g2699</name>
</gene>
<comment type="caution">
    <text evidence="1">The sequence shown here is derived from an EMBL/GenBank/DDBJ whole genome shotgun (WGS) entry which is preliminary data.</text>
</comment>
<sequence>MVELEVEEGRYRVWLLEYHREAECRTTRILEPGHFFQGRFRIGGQQKDRCDSYIQPMPPLLNGCYIPEEKEVEFDMSTSILVNNDTIVG</sequence>
<proteinExistence type="predicted"/>
<dbReference type="InterPro" id="IPR004987">
    <property type="entry name" value="DUF272"/>
</dbReference>
<organism evidence="1 2">
    <name type="scientific">Ancylostoma ceylanicum</name>
    <dbReference type="NCBI Taxonomy" id="53326"/>
    <lineage>
        <taxon>Eukaryota</taxon>
        <taxon>Metazoa</taxon>
        <taxon>Ecdysozoa</taxon>
        <taxon>Nematoda</taxon>
        <taxon>Chromadorea</taxon>
        <taxon>Rhabditida</taxon>
        <taxon>Rhabditina</taxon>
        <taxon>Rhabditomorpha</taxon>
        <taxon>Strongyloidea</taxon>
        <taxon>Ancylostomatidae</taxon>
        <taxon>Ancylostomatinae</taxon>
        <taxon>Ancylostoma</taxon>
    </lineage>
</organism>
<dbReference type="Proteomes" id="UP000024635">
    <property type="component" value="Unassembled WGS sequence"/>
</dbReference>
<evidence type="ECO:0000313" key="1">
    <source>
        <dbReference type="EMBL" id="EYC36809.1"/>
    </source>
</evidence>
<dbReference type="EMBL" id="JARK01000454">
    <property type="protein sequence ID" value="EYC36809.1"/>
    <property type="molecule type" value="Genomic_DNA"/>
</dbReference>
<evidence type="ECO:0000313" key="2">
    <source>
        <dbReference type="Proteomes" id="UP000024635"/>
    </source>
</evidence>
<dbReference type="Pfam" id="PF03312">
    <property type="entry name" value="DUF272"/>
    <property type="match status" value="1"/>
</dbReference>
<reference evidence="2" key="1">
    <citation type="journal article" date="2015" name="Nat. Genet.">
        <title>The genome and transcriptome of the zoonotic hookworm Ancylostoma ceylanicum identify infection-specific gene families.</title>
        <authorList>
            <person name="Schwarz E.M."/>
            <person name="Hu Y."/>
            <person name="Antoshechkin I."/>
            <person name="Miller M.M."/>
            <person name="Sternberg P.W."/>
            <person name="Aroian R.V."/>
        </authorList>
    </citation>
    <scope>NUCLEOTIDE SEQUENCE</scope>
    <source>
        <strain evidence="2">HY135</strain>
    </source>
</reference>
<protein>
    <submittedName>
        <fullName evidence="1">Uncharacterized protein</fullName>
    </submittedName>
</protein>
<name>A0A016WAC7_9BILA</name>